<evidence type="ECO:0000313" key="2">
    <source>
        <dbReference type="Proteomes" id="UP000886785"/>
    </source>
</evidence>
<reference evidence="1" key="1">
    <citation type="submission" date="2020-10" db="EMBL/GenBank/DDBJ databases">
        <authorList>
            <person name="Gilroy R."/>
        </authorList>
    </citation>
    <scope>NUCLEOTIDE SEQUENCE</scope>
    <source>
        <strain evidence="1">ChiSjej1B19-7085</strain>
    </source>
</reference>
<dbReference type="AlphaFoldDB" id="A0A9D1J1G0"/>
<comment type="caution">
    <text evidence="1">The sequence shown here is derived from an EMBL/GenBank/DDBJ whole genome shotgun (WGS) entry which is preliminary data.</text>
</comment>
<dbReference type="EMBL" id="DVHF01000074">
    <property type="protein sequence ID" value="HIR57263.1"/>
    <property type="molecule type" value="Genomic_DNA"/>
</dbReference>
<name>A0A9D1J1G0_9FIRM</name>
<sequence>MIRIIDTYPDIVQRFSGTSFQMEQWKEYAGQISPSLPQKCLDDILSYDFNRQVLPVLEYTLSHSEQMETAHTSFCRAAGDLNRSIQDIFQISVDADIIFYLGLCNGAGWATSLEGRPVVLLGAEKILELNWQDQNNMYALIYHELGHLCHFQHRTAARFEHSASALWQLYTEGMAMFFEQELIGNPEFFHQDHAGWLDWCRRNESGLFAEYLRRYQSGESIQDFFGDWCSYQGRSDVGYFLGSAVIRNLSRSMSYQQLCDCSPHEIETELRRLSGT</sequence>
<evidence type="ECO:0008006" key="3">
    <source>
        <dbReference type="Google" id="ProtNLM"/>
    </source>
</evidence>
<evidence type="ECO:0000313" key="1">
    <source>
        <dbReference type="EMBL" id="HIR57263.1"/>
    </source>
</evidence>
<gene>
    <name evidence="1" type="ORF">IAA54_06310</name>
</gene>
<dbReference type="Proteomes" id="UP000886785">
    <property type="component" value="Unassembled WGS sequence"/>
</dbReference>
<reference evidence="1" key="2">
    <citation type="journal article" date="2021" name="PeerJ">
        <title>Extensive microbial diversity within the chicken gut microbiome revealed by metagenomics and culture.</title>
        <authorList>
            <person name="Gilroy R."/>
            <person name="Ravi A."/>
            <person name="Getino M."/>
            <person name="Pursley I."/>
            <person name="Horton D.L."/>
            <person name="Alikhan N.F."/>
            <person name="Baker D."/>
            <person name="Gharbi K."/>
            <person name="Hall N."/>
            <person name="Watson M."/>
            <person name="Adriaenssens E.M."/>
            <person name="Foster-Nyarko E."/>
            <person name="Jarju S."/>
            <person name="Secka A."/>
            <person name="Antonio M."/>
            <person name="Oren A."/>
            <person name="Chaudhuri R.R."/>
            <person name="La Ragione R."/>
            <person name="Hildebrand F."/>
            <person name="Pallen M.J."/>
        </authorList>
    </citation>
    <scope>NUCLEOTIDE SEQUENCE</scope>
    <source>
        <strain evidence="1">ChiSjej1B19-7085</strain>
    </source>
</reference>
<proteinExistence type="predicted"/>
<protein>
    <recommendedName>
        <fullName evidence="3">DUF2268 domain-containing protein</fullName>
    </recommendedName>
</protein>
<organism evidence="1 2">
    <name type="scientific">Candidatus Gallacutalibacter pullicola</name>
    <dbReference type="NCBI Taxonomy" id="2840830"/>
    <lineage>
        <taxon>Bacteria</taxon>
        <taxon>Bacillati</taxon>
        <taxon>Bacillota</taxon>
        <taxon>Clostridia</taxon>
        <taxon>Eubacteriales</taxon>
        <taxon>Candidatus Gallacutalibacter</taxon>
    </lineage>
</organism>
<accession>A0A9D1J1G0</accession>